<dbReference type="SMART" id="SM00248">
    <property type="entry name" value="ANK"/>
    <property type="match status" value="5"/>
</dbReference>
<dbReference type="PANTHER" id="PTHR24126">
    <property type="entry name" value="ANKYRIN REPEAT, PH AND SEC7 DOMAIN CONTAINING PROTEIN SECG-RELATED"/>
    <property type="match status" value="1"/>
</dbReference>
<evidence type="ECO:0000256" key="4">
    <source>
        <dbReference type="SAM" id="MobiDB-lite"/>
    </source>
</evidence>
<dbReference type="PROSITE" id="PS50088">
    <property type="entry name" value="ANK_REPEAT"/>
    <property type="match status" value="2"/>
</dbReference>
<dbReference type="PROSITE" id="PS50297">
    <property type="entry name" value="ANK_REP_REGION"/>
    <property type="match status" value="2"/>
</dbReference>
<comment type="caution">
    <text evidence="5">The sequence shown here is derived from an EMBL/GenBank/DDBJ whole genome shotgun (WGS) entry which is preliminary data.</text>
</comment>
<evidence type="ECO:0000256" key="2">
    <source>
        <dbReference type="ARBA" id="ARBA00023043"/>
    </source>
</evidence>
<dbReference type="PANTHER" id="PTHR24126:SF14">
    <property type="entry name" value="ANK_REP_REGION DOMAIN-CONTAINING PROTEIN"/>
    <property type="match status" value="1"/>
</dbReference>
<dbReference type="VEuPathDB" id="FungiDB:MAN_10594"/>
<organism evidence="5 6">
    <name type="scientific">Metarhizium anisopliae (strain ARSEF 549)</name>
    <dbReference type="NCBI Taxonomy" id="3151832"/>
    <lineage>
        <taxon>Eukaryota</taxon>
        <taxon>Fungi</taxon>
        <taxon>Dikarya</taxon>
        <taxon>Ascomycota</taxon>
        <taxon>Pezizomycotina</taxon>
        <taxon>Sordariomycetes</taxon>
        <taxon>Hypocreomycetidae</taxon>
        <taxon>Hypocreales</taxon>
        <taxon>Clavicipitaceae</taxon>
        <taxon>Metarhizium</taxon>
    </lineage>
</organism>
<gene>
    <name evidence="5" type="ORF">MAN_10594</name>
</gene>
<keyword evidence="6" id="KW-1185">Reference proteome</keyword>
<feature type="non-terminal residue" evidence="5">
    <location>
        <position position="1"/>
    </location>
</feature>
<dbReference type="Proteomes" id="UP000031186">
    <property type="component" value="Unassembled WGS sequence"/>
</dbReference>
<dbReference type="EMBL" id="AZNF01000027">
    <property type="protein sequence ID" value="KID59550.1"/>
    <property type="molecule type" value="Genomic_DNA"/>
</dbReference>
<feature type="repeat" description="ANK" evidence="3">
    <location>
        <begin position="457"/>
        <end position="489"/>
    </location>
</feature>
<sequence length="687" mass="76306">MHDSSPPNPPKMLDLLTDRWSHVVGAYVRLEDETQHLLVNNAYMYLKEDPASRWPQLLARSSRNSSPSWSCCAKSDKTHTTQREPASTSTYHDPAEGTDNGLSTLNCSKEEVAATAPPIRDIPPKSRTHGNQISGRGSLTCPHCNLRAIRTIRSLVTHGRNCSQTPSSARAKTVVIPHRTCIYECGYSRNNYARHENLQHYRCSCGKITTKSHKDCLPIRSTPIDPVKYFVYPPIETPKPTPDDILDTVFSGLPPFLARLLEPLDDHSLASTVRRALQKCQGLVAPKYNGTDPPEIIITDNAGEARHQHVSKLMSNTLPQFQLATENVVPDTAEVVEFAMNGNIDGLKDLFSRKLASPRDWALYGGMHQFETVQFLINHGAYVDKDSYEHVYDFTFRGKCSNMELLGLACVRLSQGNDWIEEQKFPLIHTIILGISNRRLEAELKANPSAVHLRDAQGRTALDWATARSQLDDMKLLINHGSDPNSMDIQGRTTILHAVDSHSDEAVRIILEAGADPNPTMPNGKLRSSPLASASFGGLAETITLLLKHEAKVNACNPEGRTALHWVALTDNVECATILLESKADLDSPLMTAITHNSHAVLELFVGRCTTSYPMREPQFLDQIAKHADVKTMSVLASSLPLKMSLNLSENSFAACQENLRLREDYNQELDFAFEQLVFPIVRVAVS</sequence>
<dbReference type="InterPro" id="IPR002110">
    <property type="entry name" value="Ankyrin_rpt"/>
</dbReference>
<dbReference type="Pfam" id="PF12796">
    <property type="entry name" value="Ank_2"/>
    <property type="match status" value="2"/>
</dbReference>
<feature type="region of interest" description="Disordered" evidence="4">
    <location>
        <begin position="115"/>
        <end position="134"/>
    </location>
</feature>
<feature type="compositionally biased region" description="Low complexity" evidence="4">
    <location>
        <begin position="61"/>
        <end position="70"/>
    </location>
</feature>
<dbReference type="InterPro" id="IPR036770">
    <property type="entry name" value="Ankyrin_rpt-contain_sf"/>
</dbReference>
<feature type="region of interest" description="Disordered" evidence="4">
    <location>
        <begin position="59"/>
        <end position="103"/>
    </location>
</feature>
<name>A0A0B4EBK1_METAF</name>
<evidence type="ECO:0000313" key="5">
    <source>
        <dbReference type="EMBL" id="KID59550.1"/>
    </source>
</evidence>
<dbReference type="SUPFAM" id="SSF48403">
    <property type="entry name" value="Ankyrin repeat"/>
    <property type="match status" value="1"/>
</dbReference>
<dbReference type="AlphaFoldDB" id="A0A0B4EBK1"/>
<keyword evidence="2 3" id="KW-0040">ANK repeat</keyword>
<evidence type="ECO:0000313" key="6">
    <source>
        <dbReference type="Proteomes" id="UP000031186"/>
    </source>
</evidence>
<protein>
    <submittedName>
        <fullName evidence="5">Ankyrin repeat containing protein</fullName>
    </submittedName>
</protein>
<keyword evidence="1" id="KW-0677">Repeat</keyword>
<feature type="repeat" description="ANK" evidence="3">
    <location>
        <begin position="559"/>
        <end position="587"/>
    </location>
</feature>
<reference evidence="5 6" key="1">
    <citation type="journal article" date="2014" name="Proc. Natl. Acad. Sci. U.S.A.">
        <title>Trajectory and genomic determinants of fungal-pathogen speciation and host adaptation.</title>
        <authorList>
            <person name="Hu X."/>
            <person name="Xiao G."/>
            <person name="Zheng P."/>
            <person name="Shang Y."/>
            <person name="Su Y."/>
            <person name="Zhang X."/>
            <person name="Liu X."/>
            <person name="Zhan S."/>
            <person name="St Leger R.J."/>
            <person name="Wang C."/>
        </authorList>
    </citation>
    <scope>NUCLEOTIDE SEQUENCE [LARGE SCALE GENOMIC DNA]</scope>
    <source>
        <strain evidence="5 6">ARSEF 549</strain>
    </source>
</reference>
<accession>A0A0B4EBK1</accession>
<proteinExistence type="predicted"/>
<evidence type="ECO:0000256" key="3">
    <source>
        <dbReference type="PROSITE-ProRule" id="PRU00023"/>
    </source>
</evidence>
<evidence type="ECO:0000256" key="1">
    <source>
        <dbReference type="ARBA" id="ARBA00022737"/>
    </source>
</evidence>
<dbReference type="HOGENOM" id="CLU_400659_0_0_1"/>
<dbReference type="Gene3D" id="1.25.40.20">
    <property type="entry name" value="Ankyrin repeat-containing domain"/>
    <property type="match status" value="1"/>
</dbReference>